<dbReference type="SUPFAM" id="SSF53850">
    <property type="entry name" value="Periplasmic binding protein-like II"/>
    <property type="match status" value="1"/>
</dbReference>
<dbReference type="InterPro" id="IPR006059">
    <property type="entry name" value="SBP"/>
</dbReference>
<evidence type="ECO:0000256" key="4">
    <source>
        <dbReference type="ARBA" id="ARBA00023139"/>
    </source>
</evidence>
<dbReference type="CDD" id="cd13585">
    <property type="entry name" value="PBP2_TMBP_like"/>
    <property type="match status" value="1"/>
</dbReference>
<evidence type="ECO:0000313" key="8">
    <source>
        <dbReference type="Proteomes" id="UP000759273"/>
    </source>
</evidence>
<keyword evidence="2 6" id="KW-0732">Signal</keyword>
<dbReference type="Pfam" id="PF01547">
    <property type="entry name" value="SBP_bac_1"/>
    <property type="match status" value="1"/>
</dbReference>
<keyword evidence="1" id="KW-1003">Cell membrane</keyword>
<dbReference type="PANTHER" id="PTHR43649:SF33">
    <property type="entry name" value="POLYGALACTURONAN_RHAMNOGALACTURONAN-BINDING PROTEIN YTCQ"/>
    <property type="match status" value="1"/>
</dbReference>
<dbReference type="PROSITE" id="PS51257">
    <property type="entry name" value="PROKAR_LIPOPROTEIN"/>
    <property type="match status" value="1"/>
</dbReference>
<sequence length="438" mass="46986">MKKALSLALAAAMAASLAACGGSPAASTASSAATTDTAASGAASAGGQTLKVMLSEEPGEGDAFATTLNKWADETGNTVDIMVIPYDDQLTKFPLMAKNNDLPDLLSTTRLARLYPDEFEDLGKCIDTSIFEPQALQIISQNYLTDKLSVLPQQFTITNVFYNKDAFEAAGIECPTVDDRWTMDEVYEAAKKLQDSGAVKYGMAMDASRARYDNLMYMNGGSLVEKDGDSFKVVADSQQNIDTLQAFVDANNSGIMPKAIWAGGSSDNPGDYFKNGDVGIYFSGSWNYNPFVQDITSFKFGVMPSPVGSAGGSAILGGAGLAVPTNAKNKDLAIEFLKWFYTDKNFADYLALDKGLSSLKSVTYEPADPDQAADYKVLQAEVGQTTDAFAIDESSEWRNYYDNEYRDALKQAVNGDLTPSDALTEFATALADKAGWAH</sequence>
<organism evidence="7 8">
    <name type="scientific">Subdoligranulum variabile</name>
    <dbReference type="NCBI Taxonomy" id="214851"/>
    <lineage>
        <taxon>Bacteria</taxon>
        <taxon>Bacillati</taxon>
        <taxon>Bacillota</taxon>
        <taxon>Clostridia</taxon>
        <taxon>Eubacteriales</taxon>
        <taxon>Oscillospiraceae</taxon>
        <taxon>Subdoligranulum</taxon>
    </lineage>
</organism>
<comment type="caution">
    <text evidence="7">The sequence shown here is derived from an EMBL/GenBank/DDBJ whole genome shotgun (WGS) entry which is preliminary data.</text>
</comment>
<dbReference type="PANTHER" id="PTHR43649">
    <property type="entry name" value="ARABINOSE-BINDING PROTEIN-RELATED"/>
    <property type="match status" value="1"/>
</dbReference>
<evidence type="ECO:0000256" key="1">
    <source>
        <dbReference type="ARBA" id="ARBA00022475"/>
    </source>
</evidence>
<keyword evidence="3" id="KW-0472">Membrane</keyword>
<dbReference type="Proteomes" id="UP000759273">
    <property type="component" value="Unassembled WGS sequence"/>
</dbReference>
<protein>
    <submittedName>
        <fullName evidence="7">Sugar ABC transporter substrate-binding protein</fullName>
    </submittedName>
</protein>
<evidence type="ECO:0000256" key="2">
    <source>
        <dbReference type="ARBA" id="ARBA00022729"/>
    </source>
</evidence>
<feature type="signal peptide" evidence="6">
    <location>
        <begin position="1"/>
        <end position="18"/>
    </location>
</feature>
<evidence type="ECO:0000256" key="3">
    <source>
        <dbReference type="ARBA" id="ARBA00023136"/>
    </source>
</evidence>
<evidence type="ECO:0000256" key="5">
    <source>
        <dbReference type="ARBA" id="ARBA00023288"/>
    </source>
</evidence>
<feature type="chain" id="PRO_5039721591" evidence="6">
    <location>
        <begin position="19"/>
        <end position="438"/>
    </location>
</feature>
<proteinExistence type="predicted"/>
<keyword evidence="5" id="KW-0449">Lipoprotein</keyword>
<evidence type="ECO:0000313" key="7">
    <source>
        <dbReference type="EMBL" id="MBS5332386.1"/>
    </source>
</evidence>
<dbReference type="Gene3D" id="3.40.190.10">
    <property type="entry name" value="Periplasmic binding protein-like II"/>
    <property type="match status" value="1"/>
</dbReference>
<keyword evidence="4" id="KW-0564">Palmitate</keyword>
<dbReference type="EMBL" id="JAGZGG010000015">
    <property type="protein sequence ID" value="MBS5332386.1"/>
    <property type="molecule type" value="Genomic_DNA"/>
</dbReference>
<accession>A0A943DF28</accession>
<dbReference type="InterPro" id="IPR050490">
    <property type="entry name" value="Bact_solute-bd_prot1"/>
</dbReference>
<gene>
    <name evidence="7" type="ORF">KHY36_07655</name>
</gene>
<reference evidence="7" key="1">
    <citation type="submission" date="2021-02" db="EMBL/GenBank/DDBJ databases">
        <title>Infant gut strain persistence is associated with maternal origin, phylogeny, and functional potential including surface adhesion and iron acquisition.</title>
        <authorList>
            <person name="Lou Y.C."/>
        </authorList>
    </citation>
    <scope>NUCLEOTIDE SEQUENCE</scope>
    <source>
        <strain evidence="7">L3_101_000M1_dasL3_101_000M1_concoct_87</strain>
    </source>
</reference>
<dbReference type="AlphaFoldDB" id="A0A943DF28"/>
<evidence type="ECO:0000256" key="6">
    <source>
        <dbReference type="SAM" id="SignalP"/>
    </source>
</evidence>
<name>A0A943DF28_9FIRM</name>